<dbReference type="GO" id="GO:0004029">
    <property type="term" value="F:aldehyde dehydrogenase (NAD+) activity"/>
    <property type="evidence" value="ECO:0007669"/>
    <property type="project" value="UniProtKB-EC"/>
</dbReference>
<evidence type="ECO:0000313" key="9">
    <source>
        <dbReference type="Proteomes" id="UP000054321"/>
    </source>
</evidence>
<dbReference type="InterPro" id="IPR015590">
    <property type="entry name" value="Aldehyde_DH_dom"/>
</dbReference>
<comment type="similarity">
    <text evidence="1 6">Belongs to the aldehyde dehydrogenase family.</text>
</comment>
<dbReference type="STRING" id="913774.A0A0C3GTQ5"/>
<dbReference type="Gene3D" id="3.40.605.10">
    <property type="entry name" value="Aldehyde Dehydrogenase, Chain A, domain 1"/>
    <property type="match status" value="1"/>
</dbReference>
<gene>
    <name evidence="8" type="ORF">OIDMADRAFT_135500</name>
</gene>
<feature type="domain" description="Aldehyde dehydrogenase" evidence="7">
    <location>
        <begin position="31"/>
        <end position="472"/>
    </location>
</feature>
<dbReference type="OrthoDB" id="310895at2759"/>
<evidence type="ECO:0000256" key="6">
    <source>
        <dbReference type="RuleBase" id="RU003345"/>
    </source>
</evidence>
<dbReference type="InterPro" id="IPR044086">
    <property type="entry name" value="LUC3-like"/>
</dbReference>
<dbReference type="FunFam" id="3.40.605.10:FF:000007">
    <property type="entry name" value="NAD/NADP-dependent betaine aldehyde dehydrogenase"/>
    <property type="match status" value="1"/>
</dbReference>
<evidence type="ECO:0000256" key="4">
    <source>
        <dbReference type="ARBA" id="ARBA00049194"/>
    </source>
</evidence>
<dbReference type="InterPro" id="IPR016161">
    <property type="entry name" value="Ald_DH/histidinol_DH"/>
</dbReference>
<dbReference type="Gene3D" id="3.40.309.10">
    <property type="entry name" value="Aldehyde Dehydrogenase, Chain A, domain 2"/>
    <property type="match status" value="1"/>
</dbReference>
<evidence type="ECO:0000259" key="7">
    <source>
        <dbReference type="Pfam" id="PF00171"/>
    </source>
</evidence>
<dbReference type="Pfam" id="PF00171">
    <property type="entry name" value="Aldedh"/>
    <property type="match status" value="1"/>
</dbReference>
<protein>
    <recommendedName>
        <fullName evidence="3">aldehyde dehydrogenase (NAD(+))</fullName>
        <ecNumber evidence="3">1.2.1.3</ecNumber>
    </recommendedName>
</protein>
<dbReference type="EMBL" id="KN832889">
    <property type="protein sequence ID" value="KIM94664.1"/>
    <property type="molecule type" value="Genomic_DNA"/>
</dbReference>
<evidence type="ECO:0000256" key="3">
    <source>
        <dbReference type="ARBA" id="ARBA00024226"/>
    </source>
</evidence>
<feature type="active site" evidence="5">
    <location>
        <position position="251"/>
    </location>
</feature>
<evidence type="ECO:0000256" key="5">
    <source>
        <dbReference type="PROSITE-ProRule" id="PRU10007"/>
    </source>
</evidence>
<dbReference type="SUPFAM" id="SSF53720">
    <property type="entry name" value="ALDH-like"/>
    <property type="match status" value="1"/>
</dbReference>
<reference evidence="9" key="2">
    <citation type="submission" date="2015-01" db="EMBL/GenBank/DDBJ databases">
        <title>Evolutionary Origins and Diversification of the Mycorrhizal Mutualists.</title>
        <authorList>
            <consortium name="DOE Joint Genome Institute"/>
            <consortium name="Mycorrhizal Genomics Consortium"/>
            <person name="Kohler A."/>
            <person name="Kuo A."/>
            <person name="Nagy L.G."/>
            <person name="Floudas D."/>
            <person name="Copeland A."/>
            <person name="Barry K.W."/>
            <person name="Cichocki N."/>
            <person name="Veneault-Fourrey C."/>
            <person name="LaButti K."/>
            <person name="Lindquist E.A."/>
            <person name="Lipzen A."/>
            <person name="Lundell T."/>
            <person name="Morin E."/>
            <person name="Murat C."/>
            <person name="Riley R."/>
            <person name="Ohm R."/>
            <person name="Sun H."/>
            <person name="Tunlid A."/>
            <person name="Henrissat B."/>
            <person name="Grigoriev I.V."/>
            <person name="Hibbett D.S."/>
            <person name="Martin F."/>
        </authorList>
    </citation>
    <scope>NUCLEOTIDE SEQUENCE [LARGE SCALE GENOMIC DNA]</scope>
    <source>
        <strain evidence="9">Zn</strain>
    </source>
</reference>
<dbReference type="FunFam" id="3.40.309.10:FF:000009">
    <property type="entry name" value="Aldehyde dehydrogenase A"/>
    <property type="match status" value="1"/>
</dbReference>
<dbReference type="InterPro" id="IPR016162">
    <property type="entry name" value="Ald_DH_N"/>
</dbReference>
<reference evidence="8 9" key="1">
    <citation type="submission" date="2014-04" db="EMBL/GenBank/DDBJ databases">
        <authorList>
            <consortium name="DOE Joint Genome Institute"/>
            <person name="Kuo A."/>
            <person name="Martino E."/>
            <person name="Perotto S."/>
            <person name="Kohler A."/>
            <person name="Nagy L.G."/>
            <person name="Floudas D."/>
            <person name="Copeland A."/>
            <person name="Barry K.W."/>
            <person name="Cichocki N."/>
            <person name="Veneault-Fourrey C."/>
            <person name="LaButti K."/>
            <person name="Lindquist E.A."/>
            <person name="Lipzen A."/>
            <person name="Lundell T."/>
            <person name="Morin E."/>
            <person name="Murat C."/>
            <person name="Sun H."/>
            <person name="Tunlid A."/>
            <person name="Henrissat B."/>
            <person name="Grigoriev I.V."/>
            <person name="Hibbett D.S."/>
            <person name="Martin F."/>
            <person name="Nordberg H.P."/>
            <person name="Cantor M.N."/>
            <person name="Hua S.X."/>
        </authorList>
    </citation>
    <scope>NUCLEOTIDE SEQUENCE [LARGE SCALE GENOMIC DNA]</scope>
    <source>
        <strain evidence="8 9">Zn</strain>
    </source>
</reference>
<keyword evidence="2 6" id="KW-0560">Oxidoreductase</keyword>
<dbReference type="InParanoid" id="A0A0C3GTQ5"/>
<dbReference type="InterPro" id="IPR016163">
    <property type="entry name" value="Ald_DH_C"/>
</dbReference>
<sequence>MTSQSSVLVDFSSFRNVIDGNLRSSKILSQGINPSNKGKLWDVPVATAEDLDDAVKAAQQSFRSWSRVPWESRQKLISNLRDLLLQYQQELANILMLEGGKPIQFAALEVEHAANFLNFYATQEPLDEEIQDDEVLHMTLKFIPMGVVGAITPWNFPLVLSIAKVGAALVTGNCIIVKPSPFTPYTVLKFAEIAQHVLPAGVIQALHGDEKTGPLMTEHPGIAKISFTGSSSTGKLIMAAASKTLKSITLEMGGNSASIICPDVDIESVAKQVAIGSFFNSGQFCMASKRIYVHKDIYLQFLKAITAVVQSWKVGPASEQDVMLGPVQNDMQYKIVKSFFQDTIDNGYKFAIEGGPEGEDSYVIQPAIVDNPPDHSKIVAEETFGPIVPLLSWSSEEEVIARVNDTSSGLGGTVWSTDLQRAQRLGNQIEAGTIWINSSEKPLPQGYFSGHKESGVGGEWGRHGLYAYCNTQCMHIYK</sequence>
<evidence type="ECO:0000256" key="1">
    <source>
        <dbReference type="ARBA" id="ARBA00009986"/>
    </source>
</evidence>
<evidence type="ECO:0000313" key="8">
    <source>
        <dbReference type="EMBL" id="KIM94664.1"/>
    </source>
</evidence>
<dbReference type="PANTHER" id="PTHR11699">
    <property type="entry name" value="ALDEHYDE DEHYDROGENASE-RELATED"/>
    <property type="match status" value="1"/>
</dbReference>
<dbReference type="PROSITE" id="PS00687">
    <property type="entry name" value="ALDEHYDE_DEHYDR_GLU"/>
    <property type="match status" value="1"/>
</dbReference>
<accession>A0A0C3GTQ5</accession>
<proteinExistence type="inferred from homology"/>
<dbReference type="InterPro" id="IPR029510">
    <property type="entry name" value="Ald_DH_CS_GLU"/>
</dbReference>
<dbReference type="Proteomes" id="UP000054321">
    <property type="component" value="Unassembled WGS sequence"/>
</dbReference>
<dbReference type="InterPro" id="IPR016160">
    <property type="entry name" value="Ald_DH_CS_CYS"/>
</dbReference>
<comment type="catalytic activity">
    <reaction evidence="4">
        <text>an aldehyde + NAD(+) + H2O = a carboxylate + NADH + 2 H(+)</text>
        <dbReference type="Rhea" id="RHEA:16185"/>
        <dbReference type="ChEBI" id="CHEBI:15377"/>
        <dbReference type="ChEBI" id="CHEBI:15378"/>
        <dbReference type="ChEBI" id="CHEBI:17478"/>
        <dbReference type="ChEBI" id="CHEBI:29067"/>
        <dbReference type="ChEBI" id="CHEBI:57540"/>
        <dbReference type="ChEBI" id="CHEBI:57945"/>
        <dbReference type="EC" id="1.2.1.3"/>
    </reaction>
</comment>
<dbReference type="AlphaFoldDB" id="A0A0C3GTQ5"/>
<dbReference type="PROSITE" id="PS00070">
    <property type="entry name" value="ALDEHYDE_DEHYDR_CYS"/>
    <property type="match status" value="1"/>
</dbReference>
<dbReference type="HOGENOM" id="CLU_005391_0_0_1"/>
<keyword evidence="9" id="KW-1185">Reference proteome</keyword>
<name>A0A0C3GTQ5_OIDMZ</name>
<organism evidence="8 9">
    <name type="scientific">Oidiodendron maius (strain Zn)</name>
    <dbReference type="NCBI Taxonomy" id="913774"/>
    <lineage>
        <taxon>Eukaryota</taxon>
        <taxon>Fungi</taxon>
        <taxon>Dikarya</taxon>
        <taxon>Ascomycota</taxon>
        <taxon>Pezizomycotina</taxon>
        <taxon>Leotiomycetes</taxon>
        <taxon>Leotiomycetes incertae sedis</taxon>
        <taxon>Myxotrichaceae</taxon>
        <taxon>Oidiodendron</taxon>
    </lineage>
</organism>
<dbReference type="CDD" id="cd07106">
    <property type="entry name" value="ALDH_AldA-AAD23400"/>
    <property type="match status" value="1"/>
</dbReference>
<dbReference type="EC" id="1.2.1.3" evidence="3"/>
<evidence type="ECO:0000256" key="2">
    <source>
        <dbReference type="ARBA" id="ARBA00023002"/>
    </source>
</evidence>